<protein>
    <submittedName>
        <fullName evidence="1">Uncharacterized protein</fullName>
    </submittedName>
</protein>
<evidence type="ECO:0000313" key="2">
    <source>
        <dbReference type="Proteomes" id="UP000015530"/>
    </source>
</evidence>
<comment type="caution">
    <text evidence="1">The sequence shown here is derived from an EMBL/GenBank/DDBJ whole genome shotgun (WGS) entry which is preliminary data.</text>
</comment>
<organism evidence="1 2">
    <name type="scientific">Colletotrichum gloeosporioides (strain Cg-14)</name>
    <name type="common">Anthracnose fungus</name>
    <name type="synonym">Glomerella cingulata</name>
    <dbReference type="NCBI Taxonomy" id="1237896"/>
    <lineage>
        <taxon>Eukaryota</taxon>
        <taxon>Fungi</taxon>
        <taxon>Dikarya</taxon>
        <taxon>Ascomycota</taxon>
        <taxon>Pezizomycotina</taxon>
        <taxon>Sordariomycetes</taxon>
        <taxon>Hypocreomycetidae</taxon>
        <taxon>Glomerellales</taxon>
        <taxon>Glomerellaceae</taxon>
        <taxon>Colletotrichum</taxon>
        <taxon>Colletotrichum gloeosporioides species complex</taxon>
    </lineage>
</organism>
<proteinExistence type="predicted"/>
<reference evidence="2" key="1">
    <citation type="journal article" date="2013" name="Mol. Plant Microbe Interact.">
        <title>Global aspects of pacC regulation of pathogenicity genes in Colletotrichum gloeosporioides as revealed by transcriptome analysis.</title>
        <authorList>
            <person name="Alkan N."/>
            <person name="Meng X."/>
            <person name="Friedlander G."/>
            <person name="Reuveni E."/>
            <person name="Sukno S."/>
            <person name="Sherman A."/>
            <person name="Thon M."/>
            <person name="Fluhr R."/>
            <person name="Prusky D."/>
        </authorList>
    </citation>
    <scope>NUCLEOTIDE SEQUENCE [LARGE SCALE GENOMIC DNA]</scope>
    <source>
        <strain evidence="2">Cg-14</strain>
    </source>
</reference>
<evidence type="ECO:0000313" key="1">
    <source>
        <dbReference type="EMBL" id="EQB44091.1"/>
    </source>
</evidence>
<dbReference type="AlphaFoldDB" id="T0KXD1"/>
<sequence>MSANRPNDNGDKRYPFL</sequence>
<dbReference type="HOGENOM" id="CLU_3432054_0_0_1"/>
<gene>
    <name evidence="1" type="ORF">CGLO_17193</name>
</gene>
<dbReference type="EMBL" id="AMYD01004095">
    <property type="protein sequence ID" value="EQB44091.1"/>
    <property type="molecule type" value="Genomic_DNA"/>
</dbReference>
<dbReference type="Proteomes" id="UP000015530">
    <property type="component" value="Unassembled WGS sequence"/>
</dbReference>
<name>T0KXD1_COLGC</name>
<accession>T0KXD1</accession>